<dbReference type="Pfam" id="PF02410">
    <property type="entry name" value="RsfS"/>
    <property type="match status" value="1"/>
</dbReference>
<dbReference type="PANTHER" id="PTHR21043">
    <property type="entry name" value="IOJAP SUPERFAMILY ORTHOLOG"/>
    <property type="match status" value="1"/>
</dbReference>
<accession>A0A8J3HQH2</accession>
<dbReference type="NCBIfam" id="TIGR00090">
    <property type="entry name" value="rsfS_iojap_ybeB"/>
    <property type="match status" value="1"/>
</dbReference>
<sequence>MINAEELTGLLKDTLEKNKGSDIAIFDIGRKTALARYMIVASGNSSRHVKSLAEYTIKTLKQYGKINVEGMEEGNWVAVGFHDVIIHILKSDVREYYQIDELWNDVAL</sequence>
<comment type="subunit">
    <text evidence="2">Interacts with ribosomal protein uL14 (rplN).</text>
</comment>
<dbReference type="EMBL" id="BNGU01000031">
    <property type="protein sequence ID" value="GHM59743.1"/>
    <property type="molecule type" value="Genomic_DNA"/>
</dbReference>
<dbReference type="GO" id="GO:0017148">
    <property type="term" value="P:negative regulation of translation"/>
    <property type="evidence" value="ECO:0007669"/>
    <property type="project" value="UniProtKB-UniRule"/>
</dbReference>
<dbReference type="SUPFAM" id="SSF81301">
    <property type="entry name" value="Nucleotidyltransferase"/>
    <property type="match status" value="1"/>
</dbReference>
<evidence type="ECO:0000313" key="3">
    <source>
        <dbReference type="EMBL" id="GHM59743.1"/>
    </source>
</evidence>
<dbReference type="HAMAP" id="MF_01477">
    <property type="entry name" value="Iojap_RsfS"/>
    <property type="match status" value="1"/>
</dbReference>
<proteinExistence type="inferred from homology"/>
<dbReference type="GO" id="GO:0042256">
    <property type="term" value="P:cytosolic ribosome assembly"/>
    <property type="evidence" value="ECO:0007669"/>
    <property type="project" value="UniProtKB-UniRule"/>
</dbReference>
<dbReference type="GO" id="GO:0043023">
    <property type="term" value="F:ribosomal large subunit binding"/>
    <property type="evidence" value="ECO:0007669"/>
    <property type="project" value="TreeGrafter"/>
</dbReference>
<comment type="caution">
    <text evidence="3">The sequence shown here is derived from an EMBL/GenBank/DDBJ whole genome shotgun (WGS) entry which is preliminary data.</text>
</comment>
<comment type="function">
    <text evidence="2">Functions as a ribosomal silencing factor. Interacts with ribosomal protein uL14 (rplN), blocking formation of intersubunit bridge B8. Prevents association of the 30S and 50S ribosomal subunits and the formation of functional ribosomes, thus repressing translation.</text>
</comment>
<evidence type="ECO:0000256" key="2">
    <source>
        <dbReference type="HAMAP-Rule" id="MF_01477"/>
    </source>
</evidence>
<dbReference type="InterPro" id="IPR004394">
    <property type="entry name" value="Iojap/RsfS/C7orf30"/>
</dbReference>
<organism evidence="3 4">
    <name type="scientific">Candidatus Mesenet longicola</name>
    <dbReference type="NCBI Taxonomy" id="1892558"/>
    <lineage>
        <taxon>Bacteria</taxon>
        <taxon>Pseudomonadati</taxon>
        <taxon>Pseudomonadota</taxon>
        <taxon>Alphaproteobacteria</taxon>
        <taxon>Rickettsiales</taxon>
        <taxon>Anaplasmataceae</taxon>
        <taxon>Candidatus Mesenet</taxon>
    </lineage>
</organism>
<keyword evidence="2" id="KW-0678">Repressor</keyword>
<evidence type="ECO:0000313" key="4">
    <source>
        <dbReference type="Proteomes" id="UP000637906"/>
    </source>
</evidence>
<keyword evidence="2" id="KW-0963">Cytoplasm</keyword>
<comment type="similarity">
    <text evidence="1 2">Belongs to the Iojap/RsfS family.</text>
</comment>
<protein>
    <recommendedName>
        <fullName evidence="2">Ribosomal silencing factor RsfS</fullName>
    </recommendedName>
</protein>
<dbReference type="GO" id="GO:0090071">
    <property type="term" value="P:negative regulation of ribosome biogenesis"/>
    <property type="evidence" value="ECO:0007669"/>
    <property type="project" value="UniProtKB-UniRule"/>
</dbReference>
<dbReference type="AlphaFoldDB" id="A0A8J3HQH2"/>
<dbReference type="PANTHER" id="PTHR21043:SF0">
    <property type="entry name" value="MITOCHONDRIAL ASSEMBLY OF RIBOSOMAL LARGE SUBUNIT PROTEIN 1"/>
    <property type="match status" value="1"/>
</dbReference>
<dbReference type="Proteomes" id="UP000637906">
    <property type="component" value="Unassembled WGS sequence"/>
</dbReference>
<gene>
    <name evidence="2" type="primary">rsfS</name>
    <name evidence="3" type="ORF">sL5_07360</name>
</gene>
<keyword evidence="4" id="KW-1185">Reference proteome</keyword>
<reference evidence="3 4" key="1">
    <citation type="journal article" date="2021" name="Microb. Ecol.">
        <title>Candidatus Mesenet longicola: Novel Endosymbionts of Brontispa longissima that Induce Cytoplasmic Incompatibility.</title>
        <authorList>
            <person name="Takano S."/>
            <person name="Gotoh Y."/>
            <person name="Hayashi T."/>
        </authorList>
    </citation>
    <scope>NUCLEOTIDE SEQUENCE [LARGE SCALE GENOMIC DNA]</scope>
    <source>
        <strain evidence="3">L5</strain>
    </source>
</reference>
<name>A0A8J3HQH2_9RICK</name>
<comment type="subcellular location">
    <subcellularLocation>
        <location evidence="2">Cytoplasm</location>
    </subcellularLocation>
</comment>
<keyword evidence="2" id="KW-0810">Translation regulation</keyword>
<dbReference type="InterPro" id="IPR043519">
    <property type="entry name" value="NT_sf"/>
</dbReference>
<dbReference type="GO" id="GO:0005737">
    <property type="term" value="C:cytoplasm"/>
    <property type="evidence" value="ECO:0007669"/>
    <property type="project" value="UniProtKB-SubCell"/>
</dbReference>
<dbReference type="Gene3D" id="3.30.460.10">
    <property type="entry name" value="Beta Polymerase, domain 2"/>
    <property type="match status" value="1"/>
</dbReference>
<evidence type="ECO:0000256" key="1">
    <source>
        <dbReference type="ARBA" id="ARBA00010574"/>
    </source>
</evidence>